<dbReference type="AlphaFoldDB" id="A0A291GTY6"/>
<dbReference type="EMBL" id="CP023564">
    <property type="protein sequence ID" value="ATG53681.1"/>
    <property type="molecule type" value="Genomic_DNA"/>
</dbReference>
<feature type="transmembrane region" description="Helical" evidence="6">
    <location>
        <begin position="30"/>
        <end position="51"/>
    </location>
</feature>
<protein>
    <submittedName>
        <fullName evidence="7">Effector of murein hydrolase LrgA</fullName>
    </submittedName>
</protein>
<dbReference type="Proteomes" id="UP000217889">
    <property type="component" value="Chromosome"/>
</dbReference>
<keyword evidence="2" id="KW-1003">Cell membrane</keyword>
<dbReference type="PANTHER" id="PTHR33931">
    <property type="entry name" value="HOLIN-LIKE PROTEIN CIDA-RELATED"/>
    <property type="match status" value="1"/>
</dbReference>
<dbReference type="GO" id="GO:0016787">
    <property type="term" value="F:hydrolase activity"/>
    <property type="evidence" value="ECO:0007669"/>
    <property type="project" value="UniProtKB-KW"/>
</dbReference>
<comment type="subcellular location">
    <subcellularLocation>
        <location evidence="1">Cell membrane</location>
        <topology evidence="1">Multi-pass membrane protein</topology>
    </subcellularLocation>
</comment>
<keyword evidence="3 6" id="KW-0812">Transmembrane</keyword>
<evidence type="ECO:0000256" key="2">
    <source>
        <dbReference type="ARBA" id="ARBA00022475"/>
    </source>
</evidence>
<keyword evidence="5 6" id="KW-0472">Membrane</keyword>
<dbReference type="OrthoDB" id="3176438at2"/>
<accession>A0A291GTY6</accession>
<evidence type="ECO:0000256" key="6">
    <source>
        <dbReference type="SAM" id="Phobius"/>
    </source>
</evidence>
<reference evidence="7 8" key="1">
    <citation type="journal article" date="2014" name="Int. J. Syst. Evol. Microbiol.">
        <title>Brachybacterium ginsengisoli sp. nov., isolated from soil of a ginseng field.</title>
        <authorList>
            <person name="Hoang V.A."/>
            <person name="Kim Y.J."/>
            <person name="Nguyen N.L."/>
            <person name="Yang D.C."/>
        </authorList>
    </citation>
    <scope>NUCLEOTIDE SEQUENCE [LARGE SCALE GENOMIC DNA]</scope>
    <source>
        <strain evidence="7 8">DCY80</strain>
    </source>
</reference>
<gene>
    <name evidence="7" type="ORF">CFK41_01970</name>
</gene>
<dbReference type="Pfam" id="PF03788">
    <property type="entry name" value="LrgA"/>
    <property type="match status" value="1"/>
</dbReference>
<keyword evidence="7" id="KW-0378">Hydrolase</keyword>
<evidence type="ECO:0000256" key="3">
    <source>
        <dbReference type="ARBA" id="ARBA00022692"/>
    </source>
</evidence>
<keyword evidence="8" id="KW-1185">Reference proteome</keyword>
<evidence type="ECO:0000313" key="7">
    <source>
        <dbReference type="EMBL" id="ATG53681.1"/>
    </source>
</evidence>
<evidence type="ECO:0000313" key="8">
    <source>
        <dbReference type="Proteomes" id="UP000217889"/>
    </source>
</evidence>
<name>A0A291GTY6_9MICO</name>
<organism evidence="7 8">
    <name type="scientific">Brachybacterium ginsengisoli</name>
    <dbReference type="NCBI Taxonomy" id="1331682"/>
    <lineage>
        <taxon>Bacteria</taxon>
        <taxon>Bacillati</taxon>
        <taxon>Actinomycetota</taxon>
        <taxon>Actinomycetes</taxon>
        <taxon>Micrococcales</taxon>
        <taxon>Dermabacteraceae</taxon>
        <taxon>Brachybacterium</taxon>
    </lineage>
</organism>
<evidence type="ECO:0000256" key="4">
    <source>
        <dbReference type="ARBA" id="ARBA00022989"/>
    </source>
</evidence>
<dbReference type="GO" id="GO:0005886">
    <property type="term" value="C:plasma membrane"/>
    <property type="evidence" value="ECO:0007669"/>
    <property type="project" value="UniProtKB-SubCell"/>
</dbReference>
<evidence type="ECO:0000256" key="1">
    <source>
        <dbReference type="ARBA" id="ARBA00004651"/>
    </source>
</evidence>
<feature type="transmembrane region" description="Helical" evidence="6">
    <location>
        <begin position="97"/>
        <end position="120"/>
    </location>
</feature>
<evidence type="ECO:0000256" key="5">
    <source>
        <dbReference type="ARBA" id="ARBA00023136"/>
    </source>
</evidence>
<dbReference type="KEGG" id="bgg:CFK41_01970"/>
<dbReference type="InterPro" id="IPR005538">
    <property type="entry name" value="LrgA/CidA"/>
</dbReference>
<dbReference type="PANTHER" id="PTHR33931:SF2">
    <property type="entry name" value="HOLIN-LIKE PROTEIN CIDA"/>
    <property type="match status" value="1"/>
</dbReference>
<proteinExistence type="predicted"/>
<keyword evidence="4 6" id="KW-1133">Transmembrane helix</keyword>
<dbReference type="RefSeq" id="WP_096798160.1">
    <property type="nucleotide sequence ID" value="NZ_CP023564.1"/>
</dbReference>
<sequence>MSRLSALPPIVLGLVILVLAQLAGLGLASLLHLPVPGVVLGLVMLVGLGALRPTAMLTRRAEPAAAPLLKHLQLLFIPPGVGIVVELEELAHNALPIALAVGGSFALALVLVGHLLQALLRWWDRRRAAADGEAPA</sequence>